<dbReference type="PROSITE" id="PS51767">
    <property type="entry name" value="PEPTIDASE_A1"/>
    <property type="match status" value="1"/>
</dbReference>
<organism evidence="4 5">
    <name type="scientific">Tilletia horrida</name>
    <dbReference type="NCBI Taxonomy" id="155126"/>
    <lineage>
        <taxon>Eukaryota</taxon>
        <taxon>Fungi</taxon>
        <taxon>Dikarya</taxon>
        <taxon>Basidiomycota</taxon>
        <taxon>Ustilaginomycotina</taxon>
        <taxon>Exobasidiomycetes</taxon>
        <taxon>Tilletiales</taxon>
        <taxon>Tilletiaceae</taxon>
        <taxon>Tilletia</taxon>
    </lineage>
</organism>
<accession>A0AAN6JQ90</accession>
<dbReference type="GO" id="GO:0004190">
    <property type="term" value="F:aspartic-type endopeptidase activity"/>
    <property type="evidence" value="ECO:0007669"/>
    <property type="project" value="InterPro"/>
</dbReference>
<proteinExistence type="inferred from homology"/>
<feature type="domain" description="Peptidase A1" evidence="3">
    <location>
        <begin position="110"/>
        <end position="409"/>
    </location>
</feature>
<sequence length="409" mass="45351">MFVQQPLFFWCLLLFTLVAAGPVKHRKKPVTVPLVHQGSSKSFSFSNGTFDFNALAHHLNELEVKYERSFRAYQANKGVPHPMAKDYQHLPRKRNVATVDLAYTAETSVFTGEVQLGDHMLIVEFDTASADCIVESSKYDPSDSDTSTDLDLQFYKLFHDHTFADGSVWLDAVEVGEVVIPDVAIGITHHPFLPASRHPAEGICGLAFQDISSFDQPGFFFDAVSQHRVQEGIFGISLNRHGKSELTLGAVNPELYHHMEWVHLIPQHEGYWEIDGELLGDHEDFSASFVLDSTAAVISVSISNARQIFTILGVHATFHNLVAFQFGQAKIKLNAEAVVMGHLGQGICILPIIGTSGVRDNVILGRPFFESVYLGFNTEWEMSDPRPIYIRVPSYFLSAESLAGAATPS</sequence>
<dbReference type="AlphaFoldDB" id="A0AAN6JQ90"/>
<protein>
    <recommendedName>
        <fullName evidence="3">Peptidase A1 domain-containing protein</fullName>
    </recommendedName>
</protein>
<keyword evidence="2" id="KW-0732">Signal</keyword>
<dbReference type="PANTHER" id="PTHR47966:SF51">
    <property type="entry name" value="BETA-SITE APP-CLEAVING ENZYME, ISOFORM A-RELATED"/>
    <property type="match status" value="1"/>
</dbReference>
<comment type="caution">
    <text evidence="4">The sequence shown here is derived from an EMBL/GenBank/DDBJ whole genome shotgun (WGS) entry which is preliminary data.</text>
</comment>
<dbReference type="CDD" id="cd05471">
    <property type="entry name" value="pepsin_like"/>
    <property type="match status" value="1"/>
</dbReference>
<dbReference type="Gene3D" id="2.40.70.10">
    <property type="entry name" value="Acid Proteases"/>
    <property type="match status" value="2"/>
</dbReference>
<evidence type="ECO:0000259" key="3">
    <source>
        <dbReference type="PROSITE" id="PS51767"/>
    </source>
</evidence>
<dbReference type="InterPro" id="IPR034164">
    <property type="entry name" value="Pepsin-like_dom"/>
</dbReference>
<gene>
    <name evidence="4" type="ORF">OC846_005409</name>
</gene>
<evidence type="ECO:0000256" key="2">
    <source>
        <dbReference type="SAM" id="SignalP"/>
    </source>
</evidence>
<dbReference type="InterPro" id="IPR001461">
    <property type="entry name" value="Aspartic_peptidase_A1"/>
</dbReference>
<dbReference type="GO" id="GO:0006508">
    <property type="term" value="P:proteolysis"/>
    <property type="evidence" value="ECO:0007669"/>
    <property type="project" value="InterPro"/>
</dbReference>
<dbReference type="InterPro" id="IPR033121">
    <property type="entry name" value="PEPTIDASE_A1"/>
</dbReference>
<dbReference type="Pfam" id="PF00026">
    <property type="entry name" value="Asp"/>
    <property type="match status" value="1"/>
</dbReference>
<comment type="similarity">
    <text evidence="1">Belongs to the peptidase A1 family.</text>
</comment>
<evidence type="ECO:0000256" key="1">
    <source>
        <dbReference type="ARBA" id="ARBA00007447"/>
    </source>
</evidence>
<dbReference type="SUPFAM" id="SSF50630">
    <property type="entry name" value="Acid proteases"/>
    <property type="match status" value="1"/>
</dbReference>
<evidence type="ECO:0000313" key="5">
    <source>
        <dbReference type="Proteomes" id="UP001176517"/>
    </source>
</evidence>
<feature type="signal peptide" evidence="2">
    <location>
        <begin position="1"/>
        <end position="20"/>
    </location>
</feature>
<feature type="chain" id="PRO_5042980492" description="Peptidase A1 domain-containing protein" evidence="2">
    <location>
        <begin position="21"/>
        <end position="409"/>
    </location>
</feature>
<evidence type="ECO:0000313" key="4">
    <source>
        <dbReference type="EMBL" id="KAK0546081.1"/>
    </source>
</evidence>
<dbReference type="EMBL" id="JAPDMZ010000206">
    <property type="protein sequence ID" value="KAK0546081.1"/>
    <property type="molecule type" value="Genomic_DNA"/>
</dbReference>
<name>A0AAN6JQ90_9BASI</name>
<dbReference type="InterPro" id="IPR021109">
    <property type="entry name" value="Peptidase_aspartic_dom_sf"/>
</dbReference>
<dbReference type="Proteomes" id="UP001176517">
    <property type="component" value="Unassembled WGS sequence"/>
</dbReference>
<reference evidence="4" key="1">
    <citation type="journal article" date="2023" name="PhytoFront">
        <title>Draft Genome Resources of Seven Strains of Tilletia horrida, Causal Agent of Kernel Smut of Rice.</title>
        <authorList>
            <person name="Khanal S."/>
            <person name="Antony Babu S."/>
            <person name="Zhou X.G."/>
        </authorList>
    </citation>
    <scope>NUCLEOTIDE SEQUENCE</scope>
    <source>
        <strain evidence="4">TX6</strain>
    </source>
</reference>
<keyword evidence="5" id="KW-1185">Reference proteome</keyword>
<dbReference type="PANTHER" id="PTHR47966">
    <property type="entry name" value="BETA-SITE APP-CLEAVING ENZYME, ISOFORM A-RELATED"/>
    <property type="match status" value="1"/>
</dbReference>